<feature type="signal peptide" evidence="1">
    <location>
        <begin position="1"/>
        <end position="23"/>
    </location>
</feature>
<accession>A0AAD6UIR0</accession>
<evidence type="ECO:0008006" key="4">
    <source>
        <dbReference type="Google" id="ProtNLM"/>
    </source>
</evidence>
<keyword evidence="1" id="KW-0732">Signal</keyword>
<dbReference type="AlphaFoldDB" id="A0AAD6UIR0"/>
<dbReference type="Proteomes" id="UP001222325">
    <property type="component" value="Unassembled WGS sequence"/>
</dbReference>
<comment type="caution">
    <text evidence="2">The sequence shown here is derived from an EMBL/GenBank/DDBJ whole genome shotgun (WGS) entry which is preliminary data.</text>
</comment>
<keyword evidence="3" id="KW-1185">Reference proteome</keyword>
<dbReference type="EMBL" id="JARJCN010000006">
    <property type="protein sequence ID" value="KAJ7100186.1"/>
    <property type="molecule type" value="Genomic_DNA"/>
</dbReference>
<evidence type="ECO:0000256" key="1">
    <source>
        <dbReference type="SAM" id="SignalP"/>
    </source>
</evidence>
<name>A0AAD6UIR0_9AGAR</name>
<evidence type="ECO:0000313" key="2">
    <source>
        <dbReference type="EMBL" id="KAJ7100186.1"/>
    </source>
</evidence>
<feature type="chain" id="PRO_5042183795" description="Secreted protein" evidence="1">
    <location>
        <begin position="24"/>
        <end position="148"/>
    </location>
</feature>
<reference evidence="2" key="1">
    <citation type="submission" date="2023-03" db="EMBL/GenBank/DDBJ databases">
        <title>Massive genome expansion in bonnet fungi (Mycena s.s.) driven by repeated elements and novel gene families across ecological guilds.</title>
        <authorList>
            <consortium name="Lawrence Berkeley National Laboratory"/>
            <person name="Harder C.B."/>
            <person name="Miyauchi S."/>
            <person name="Viragh M."/>
            <person name="Kuo A."/>
            <person name="Thoen E."/>
            <person name="Andreopoulos B."/>
            <person name="Lu D."/>
            <person name="Skrede I."/>
            <person name="Drula E."/>
            <person name="Henrissat B."/>
            <person name="Morin E."/>
            <person name="Kohler A."/>
            <person name="Barry K."/>
            <person name="LaButti K."/>
            <person name="Morin E."/>
            <person name="Salamov A."/>
            <person name="Lipzen A."/>
            <person name="Mereny Z."/>
            <person name="Hegedus B."/>
            <person name="Baldrian P."/>
            <person name="Stursova M."/>
            <person name="Weitz H."/>
            <person name="Taylor A."/>
            <person name="Grigoriev I.V."/>
            <person name="Nagy L.G."/>
            <person name="Martin F."/>
            <person name="Kauserud H."/>
        </authorList>
    </citation>
    <scope>NUCLEOTIDE SEQUENCE</scope>
    <source>
        <strain evidence="2">CBHHK173m</strain>
    </source>
</reference>
<organism evidence="2 3">
    <name type="scientific">Mycena belliarum</name>
    <dbReference type="NCBI Taxonomy" id="1033014"/>
    <lineage>
        <taxon>Eukaryota</taxon>
        <taxon>Fungi</taxon>
        <taxon>Dikarya</taxon>
        <taxon>Basidiomycota</taxon>
        <taxon>Agaricomycotina</taxon>
        <taxon>Agaricomycetes</taxon>
        <taxon>Agaricomycetidae</taxon>
        <taxon>Agaricales</taxon>
        <taxon>Marasmiineae</taxon>
        <taxon>Mycenaceae</taxon>
        <taxon>Mycena</taxon>
    </lineage>
</organism>
<evidence type="ECO:0000313" key="3">
    <source>
        <dbReference type="Proteomes" id="UP001222325"/>
    </source>
</evidence>
<gene>
    <name evidence="2" type="ORF">B0H15DRAFT_944537</name>
</gene>
<proteinExistence type="predicted"/>
<dbReference type="PANTHER" id="PTHR37487:SF3">
    <property type="entry name" value="CLEAVAGE_POLYADENYLATION SPECIFICITY FACTOR A SUBUNIT N-TERMINAL DOMAIN-CONTAINING PROTEIN"/>
    <property type="match status" value="1"/>
</dbReference>
<sequence length="148" mass="15848">MSLAPAAAFKLLLLPLFSTLALASFIVDQVIHEAATCQPLLLQWQGGKAPRTLRLALHLLFSNLCSNPVNPRIVAPDGTVFENLGSFSTTSFKWTVNLEAGTVVAAQVIDSTGASATSNSFTIQPGSDTDCTSQNQYTIFNYCQLPNI</sequence>
<dbReference type="PANTHER" id="PTHR37487">
    <property type="entry name" value="CHROMOSOME 1, WHOLE GENOME SHOTGUN SEQUENCE"/>
    <property type="match status" value="1"/>
</dbReference>
<protein>
    <recommendedName>
        <fullName evidence="4">Secreted protein</fullName>
    </recommendedName>
</protein>